<dbReference type="PANTHER" id="PTHR12341:SF7">
    <property type="entry name" value="5'-3' EXORIBONUCLEASE 1"/>
    <property type="match status" value="1"/>
</dbReference>
<dbReference type="GO" id="GO:0000956">
    <property type="term" value="P:nuclear-transcribed mRNA catabolic process"/>
    <property type="evidence" value="ECO:0007669"/>
    <property type="project" value="TreeGrafter"/>
</dbReference>
<name>A0A7S0ZIP1_9RHOD</name>
<evidence type="ECO:0000313" key="7">
    <source>
        <dbReference type="EMBL" id="CAD8823038.1"/>
    </source>
</evidence>
<dbReference type="PANTHER" id="PTHR12341">
    <property type="entry name" value="5'-&gt;3' EXORIBONUCLEASE"/>
    <property type="match status" value="1"/>
</dbReference>
<evidence type="ECO:0000259" key="6">
    <source>
        <dbReference type="Pfam" id="PF17846"/>
    </source>
</evidence>
<evidence type="ECO:0000256" key="3">
    <source>
        <dbReference type="ARBA" id="ARBA00022839"/>
    </source>
</evidence>
<keyword evidence="1" id="KW-0540">Nuclease</keyword>
<dbReference type="InterPro" id="IPR027073">
    <property type="entry name" value="5_3_exoribonuclease"/>
</dbReference>
<dbReference type="GO" id="GO:0004534">
    <property type="term" value="F:5'-3' RNA exonuclease activity"/>
    <property type="evidence" value="ECO:0007669"/>
    <property type="project" value="TreeGrafter"/>
</dbReference>
<keyword evidence="2" id="KW-0378">Hydrolase</keyword>
<dbReference type="Pfam" id="PF03159">
    <property type="entry name" value="XRN_N"/>
    <property type="match status" value="1"/>
</dbReference>
<gene>
    <name evidence="7" type="ORF">TOLI1172_LOCUS7434</name>
</gene>
<dbReference type="AlphaFoldDB" id="A0A7S0ZIP1"/>
<dbReference type="Gene3D" id="1.25.40.1050">
    <property type="match status" value="1"/>
</dbReference>
<dbReference type="Gene3D" id="3.40.50.12390">
    <property type="match status" value="1"/>
</dbReference>
<dbReference type="EMBL" id="HBFP01010347">
    <property type="protein sequence ID" value="CAD8823038.1"/>
    <property type="molecule type" value="Transcribed_RNA"/>
</dbReference>
<protein>
    <submittedName>
        <fullName evidence="7">Uncharacterized protein</fullName>
    </submittedName>
</protein>
<reference evidence="7" key="1">
    <citation type="submission" date="2021-01" db="EMBL/GenBank/DDBJ databases">
        <authorList>
            <person name="Corre E."/>
            <person name="Pelletier E."/>
            <person name="Niang G."/>
            <person name="Scheremetjew M."/>
            <person name="Finn R."/>
            <person name="Kale V."/>
            <person name="Holt S."/>
            <person name="Cochrane G."/>
            <person name="Meng A."/>
            <person name="Brown T."/>
            <person name="Cohen L."/>
        </authorList>
    </citation>
    <scope>NUCLEOTIDE SEQUENCE</scope>
    <source>
        <strain evidence="7">CCMP3278</strain>
    </source>
</reference>
<dbReference type="GO" id="GO:0005634">
    <property type="term" value="C:nucleus"/>
    <property type="evidence" value="ECO:0007669"/>
    <property type="project" value="TreeGrafter"/>
</dbReference>
<evidence type="ECO:0000256" key="4">
    <source>
        <dbReference type="ARBA" id="ARBA00038299"/>
    </source>
</evidence>
<evidence type="ECO:0000256" key="2">
    <source>
        <dbReference type="ARBA" id="ARBA00022801"/>
    </source>
</evidence>
<dbReference type="InterPro" id="IPR041412">
    <property type="entry name" value="Xrn1_helical"/>
</dbReference>
<organism evidence="7">
    <name type="scientific">Timspurckia oligopyrenoides</name>
    <dbReference type="NCBI Taxonomy" id="708627"/>
    <lineage>
        <taxon>Eukaryota</taxon>
        <taxon>Rhodophyta</taxon>
        <taxon>Bangiophyceae</taxon>
        <taxon>Porphyridiales</taxon>
        <taxon>Porphyridiaceae</taxon>
        <taxon>Timspurckia</taxon>
    </lineage>
</organism>
<evidence type="ECO:0000256" key="1">
    <source>
        <dbReference type="ARBA" id="ARBA00022722"/>
    </source>
</evidence>
<proteinExistence type="inferred from homology"/>
<comment type="similarity">
    <text evidence="4">Belongs to the 5'-3' exonuclease family.</text>
</comment>
<keyword evidence="3" id="KW-0269">Exonuclease</keyword>
<feature type="domain" description="Xrn1 helical" evidence="6">
    <location>
        <begin position="354"/>
        <end position="560"/>
    </location>
</feature>
<dbReference type="Pfam" id="PF17846">
    <property type="entry name" value="XRN_M"/>
    <property type="match status" value="1"/>
</dbReference>
<sequence length="608" mass="70296">MGVPGLYKWLSKKYPQMNQCISLAPSLTSHAHALSDTDNLYVDINGLIHSQITSDLNPTKIHSNIIQSLESIVQAIKPKHLLFIAFDGVPPRAKASTQRTRRFQYANQRKVRNERCQLDSNCVSPGTEFMTEMVAVMMFYVQYKLSSRAWNGRMKVVVSGSDVAGEGEFKIMQKIRSLDKNKSKTIAIYSNDSDFVLLSIACRRSSIVIIRELNPRTLKCDAIVVDRLKEKIAMQFDFSQDLLWNSVDAFNRILDDFVFLCVLVGSDYLPRLECLSAPEGAFGVLLRLYQLLLPRFGGFLTDSGRIHLDKVNVLFSKIALIEADILQARKLAMKANQFLYWDTNMNYVMFREKWRLQNAKDEVWSSEKCLQEVEKDQMERTSVRQEKMRHEYYQNRFATAIESEETQSISSLYLEGLVWTLKVFYGEISWNWSYNYHYAPLVCDLVELHSEDARWNEFETGSPLTPFQHLLAILPEDSIWCMPDALQNVVRNKQNSALQQYFPDRIIVDKEGRRNEWDYVWLVPFVDRKIVIDVERKLVGGNMLSDEEMSRNACRGETHFEYCERARLDNVRLQCPVAGLFPEIEALRCRAVEIDALDDLLGKNLTLK</sequence>
<evidence type="ECO:0000259" key="5">
    <source>
        <dbReference type="Pfam" id="PF03159"/>
    </source>
</evidence>
<dbReference type="GO" id="GO:0003723">
    <property type="term" value="F:RNA binding"/>
    <property type="evidence" value="ECO:0007669"/>
    <property type="project" value="TreeGrafter"/>
</dbReference>
<accession>A0A7S0ZIP1</accession>
<dbReference type="InterPro" id="IPR004859">
    <property type="entry name" value="Xrn1_N"/>
</dbReference>
<feature type="domain" description="Xrn1 N-terminal" evidence="5">
    <location>
        <begin position="1"/>
        <end position="212"/>
    </location>
</feature>